<organism evidence="3 4">
    <name type="scientific">Litorilituus sediminis</name>
    <dbReference type="NCBI Taxonomy" id="718192"/>
    <lineage>
        <taxon>Bacteria</taxon>
        <taxon>Pseudomonadati</taxon>
        <taxon>Pseudomonadota</taxon>
        <taxon>Gammaproteobacteria</taxon>
        <taxon>Alteromonadales</taxon>
        <taxon>Colwelliaceae</taxon>
        <taxon>Litorilituus</taxon>
    </lineage>
</organism>
<dbReference type="RefSeq" id="WP_130600810.1">
    <property type="nucleotide sequence ID" value="NZ_CP034759.1"/>
</dbReference>
<dbReference type="SUPFAM" id="SSF111364">
    <property type="entry name" value="Tsx-like channel"/>
    <property type="match status" value="1"/>
</dbReference>
<accession>A0A4P6P7Z1</accession>
<sequence length="255" mass="28630">MNKKNLANIIAASLLLSATSASAETLWSDNSLSYLKNLQDFEVLTNDDINVFTFEHVSGHNWGDIFFFIDRINGKADANNGEHKETYGEFSPRVSLSYLSGSKLSFGPIKDVFLAGTYEYSSGSSGDFSFGFDNYLYGVGAAWDIFDKGYFNTNLYYANNDKTDNDQQLTVTWGYPMAFGKHKVLFDGFIDWSSAADDHAADFHFNPQLKLDVGNYFGYAGKFEMGIEYSYWHNKFGIKGLDNESVVSFLVKAHL</sequence>
<feature type="chain" id="PRO_5020279545" description="Ion channel protein Tsx" evidence="2">
    <location>
        <begin position="24"/>
        <end position="255"/>
    </location>
</feature>
<keyword evidence="4" id="KW-1185">Reference proteome</keyword>
<evidence type="ECO:0000256" key="2">
    <source>
        <dbReference type="SAM" id="SignalP"/>
    </source>
</evidence>
<feature type="signal peptide" evidence="2">
    <location>
        <begin position="1"/>
        <end position="23"/>
    </location>
</feature>
<proteinExistence type="inferred from homology"/>
<dbReference type="Pfam" id="PF03502">
    <property type="entry name" value="Channel_Tsx"/>
    <property type="match status" value="1"/>
</dbReference>
<name>A0A4P6P7Z1_9GAMM</name>
<dbReference type="KEGG" id="lsd:EMK97_07320"/>
<evidence type="ECO:0008006" key="5">
    <source>
        <dbReference type="Google" id="ProtNLM"/>
    </source>
</evidence>
<reference evidence="3 4" key="1">
    <citation type="submission" date="2018-12" db="EMBL/GenBank/DDBJ databases">
        <title>Complete genome of Litorilituus sediminis.</title>
        <authorList>
            <person name="Liu A."/>
            <person name="Rong J."/>
        </authorList>
    </citation>
    <scope>NUCLEOTIDE SEQUENCE [LARGE SCALE GENOMIC DNA]</scope>
    <source>
        <strain evidence="3 4">JCM 17549</strain>
    </source>
</reference>
<dbReference type="Proteomes" id="UP000290244">
    <property type="component" value="Chromosome"/>
</dbReference>
<keyword evidence="2" id="KW-0732">Signal</keyword>
<dbReference type="EMBL" id="CP034759">
    <property type="protein sequence ID" value="QBG35537.1"/>
    <property type="molecule type" value="Genomic_DNA"/>
</dbReference>
<dbReference type="InterPro" id="IPR018013">
    <property type="entry name" value="Channel_Tsx-like"/>
</dbReference>
<dbReference type="AlphaFoldDB" id="A0A4P6P7Z1"/>
<gene>
    <name evidence="3" type="ORF">EMK97_07320</name>
</gene>
<dbReference type="GO" id="GO:0009279">
    <property type="term" value="C:cell outer membrane"/>
    <property type="evidence" value="ECO:0007669"/>
    <property type="project" value="InterPro"/>
</dbReference>
<dbReference type="InterPro" id="IPR036777">
    <property type="entry name" value="Channel_Tsx-like_sf"/>
</dbReference>
<dbReference type="Gene3D" id="2.40.230.20">
    <property type="entry name" value="Nucleoside-specific channel-forming protein, Tsx-like"/>
    <property type="match status" value="1"/>
</dbReference>
<evidence type="ECO:0000313" key="4">
    <source>
        <dbReference type="Proteomes" id="UP000290244"/>
    </source>
</evidence>
<dbReference type="OrthoDB" id="104801at2"/>
<protein>
    <recommendedName>
        <fullName evidence="5">Ion channel protein Tsx</fullName>
    </recommendedName>
</protein>
<evidence type="ECO:0000256" key="1">
    <source>
        <dbReference type="ARBA" id="ARBA00008728"/>
    </source>
</evidence>
<comment type="similarity">
    <text evidence="1">Belongs to the nucleoside-specific channel-forming outer membrane porin (Tsx) (TC 1.B.10) family.</text>
</comment>
<evidence type="ECO:0000313" key="3">
    <source>
        <dbReference type="EMBL" id="QBG35537.1"/>
    </source>
</evidence>